<organism evidence="6 7">
    <name type="scientific">Jannaschia ovalis</name>
    <dbReference type="NCBI Taxonomy" id="3038773"/>
    <lineage>
        <taxon>Bacteria</taxon>
        <taxon>Pseudomonadati</taxon>
        <taxon>Pseudomonadota</taxon>
        <taxon>Alphaproteobacteria</taxon>
        <taxon>Rhodobacterales</taxon>
        <taxon>Roseobacteraceae</taxon>
        <taxon>Jannaschia</taxon>
    </lineage>
</organism>
<dbReference type="CDD" id="cd02966">
    <property type="entry name" value="TlpA_like_family"/>
    <property type="match status" value="1"/>
</dbReference>
<dbReference type="PANTHER" id="PTHR42852:SF13">
    <property type="entry name" value="PROTEIN DIPZ"/>
    <property type="match status" value="1"/>
</dbReference>
<dbReference type="Pfam" id="PF08534">
    <property type="entry name" value="Redoxin"/>
    <property type="match status" value="1"/>
</dbReference>
<dbReference type="PROSITE" id="PS00194">
    <property type="entry name" value="THIOREDOXIN_1"/>
    <property type="match status" value="1"/>
</dbReference>
<feature type="domain" description="Thioredoxin" evidence="5">
    <location>
        <begin position="37"/>
        <end position="181"/>
    </location>
</feature>
<evidence type="ECO:0000313" key="7">
    <source>
        <dbReference type="Proteomes" id="UP001243420"/>
    </source>
</evidence>
<keyword evidence="7" id="KW-1185">Reference proteome</keyword>
<proteinExistence type="predicted"/>
<feature type="signal peptide" evidence="4">
    <location>
        <begin position="1"/>
        <end position="24"/>
    </location>
</feature>
<evidence type="ECO:0000313" key="6">
    <source>
        <dbReference type="EMBL" id="WGH79407.1"/>
    </source>
</evidence>
<protein>
    <submittedName>
        <fullName evidence="6">TlpA disulfide reductase family protein</fullName>
    </submittedName>
</protein>
<dbReference type="InterPro" id="IPR013740">
    <property type="entry name" value="Redoxin"/>
</dbReference>
<keyword evidence="2" id="KW-0201">Cytochrome c-type biogenesis</keyword>
<gene>
    <name evidence="6" type="ORF">P8627_03840</name>
</gene>
<dbReference type="PANTHER" id="PTHR42852">
    <property type="entry name" value="THIOL:DISULFIDE INTERCHANGE PROTEIN DSBE"/>
    <property type="match status" value="1"/>
</dbReference>
<dbReference type="RefSeq" id="WP_279966266.1">
    <property type="nucleotide sequence ID" value="NZ_CP122537.1"/>
</dbReference>
<dbReference type="InterPro" id="IPR036249">
    <property type="entry name" value="Thioredoxin-like_sf"/>
</dbReference>
<dbReference type="InterPro" id="IPR017937">
    <property type="entry name" value="Thioredoxin_CS"/>
</dbReference>
<dbReference type="InterPro" id="IPR050553">
    <property type="entry name" value="Thioredoxin_ResA/DsbE_sf"/>
</dbReference>
<sequence length="182" mass="19313">MPDLLRLLAPAYIAVALLATPAAALDESLLTGTMAKLEPAVPAPPAASGFLNFDGSAGDLADYAGQVMVLNFWATWCAPCRAEMPSLQALDDALGDDGLEVVTMAFGRHNPEAMERFWEEAGIETLPLHRDPATDLARALGVQGLPHTVILDRAGRVVANLRGEADWAAPESLAVMRALLQE</sequence>
<evidence type="ECO:0000256" key="2">
    <source>
        <dbReference type="ARBA" id="ARBA00022748"/>
    </source>
</evidence>
<evidence type="ECO:0000256" key="1">
    <source>
        <dbReference type="ARBA" id="ARBA00004196"/>
    </source>
</evidence>
<dbReference type="SUPFAM" id="SSF52833">
    <property type="entry name" value="Thioredoxin-like"/>
    <property type="match status" value="1"/>
</dbReference>
<dbReference type="PROSITE" id="PS51352">
    <property type="entry name" value="THIOREDOXIN_2"/>
    <property type="match status" value="1"/>
</dbReference>
<dbReference type="InterPro" id="IPR013766">
    <property type="entry name" value="Thioredoxin_domain"/>
</dbReference>
<keyword evidence="3" id="KW-0676">Redox-active center</keyword>
<keyword evidence="4" id="KW-0732">Signal</keyword>
<evidence type="ECO:0000259" key="5">
    <source>
        <dbReference type="PROSITE" id="PS51352"/>
    </source>
</evidence>
<accession>A0ABY8LDL4</accession>
<evidence type="ECO:0000256" key="3">
    <source>
        <dbReference type="ARBA" id="ARBA00023284"/>
    </source>
</evidence>
<name>A0ABY8LDL4_9RHOB</name>
<evidence type="ECO:0000256" key="4">
    <source>
        <dbReference type="SAM" id="SignalP"/>
    </source>
</evidence>
<dbReference type="EMBL" id="CP122537">
    <property type="protein sequence ID" value="WGH79407.1"/>
    <property type="molecule type" value="Genomic_DNA"/>
</dbReference>
<dbReference type="Proteomes" id="UP001243420">
    <property type="component" value="Chromosome"/>
</dbReference>
<feature type="chain" id="PRO_5046369589" evidence="4">
    <location>
        <begin position="25"/>
        <end position="182"/>
    </location>
</feature>
<reference evidence="6 7" key="1">
    <citation type="submission" date="2023-04" db="EMBL/GenBank/DDBJ databases">
        <title>Jannaschia ovalis sp. nov., a marine bacterium isolated from sea tidal flat.</title>
        <authorList>
            <person name="Kwon D.Y."/>
            <person name="Kim J.-J."/>
        </authorList>
    </citation>
    <scope>NUCLEOTIDE SEQUENCE [LARGE SCALE GENOMIC DNA]</scope>
    <source>
        <strain evidence="6 7">GRR-S6-38</strain>
    </source>
</reference>
<comment type="subcellular location">
    <subcellularLocation>
        <location evidence="1">Cell envelope</location>
    </subcellularLocation>
</comment>
<dbReference type="Gene3D" id="3.40.30.10">
    <property type="entry name" value="Glutaredoxin"/>
    <property type="match status" value="1"/>
</dbReference>